<comment type="caution">
    <text evidence="4">The sequence shown here is derived from an EMBL/GenBank/DDBJ whole genome shotgun (WGS) entry which is preliminary data.</text>
</comment>
<dbReference type="GO" id="GO:0016620">
    <property type="term" value="F:oxidoreductase activity, acting on the aldehyde or oxo group of donors, NAD or NADP as acceptor"/>
    <property type="evidence" value="ECO:0007669"/>
    <property type="project" value="InterPro"/>
</dbReference>
<sequence length="480" mass="51107">MIEKRQFYINGNWSDPAQERDHQVINPSTEEPCAIITLGCDGDVDAAVAAAKAAFPDWMNTPPAERIALVEKLAKVYESRAEDMAQAISLEMGAPIDLAREQQTAAGAGHIAAFLAAAKEYEFEHPHDPDTPGSYIRNEPIGVAALITPWNWPMNQVTLKVVAAAVAGCTMVLKPSEESPLSSMVFAEMMDEAGFPPGVFNLINGDGAGVGTLLTEHPDVDMVSFTGSSRAGKLISKAAADTLKRVSLELGGKGANLVFADADDDAVKRGVEHCMNNSGQSCNAPTRMIVQREVYDKAVETATQVANSIKVGPASEEGDHIGPVVNEVQFNKIQDLIQKGIDEGARLVAGGVGRPDGLNRGFYVKPTVFADVNNAMIIAREEIFGPVLSIIPFDDEEEGIHIANNTPYGLTDYVQTQDPARAARVARALRAGMVEVNGQSRGMGAPFGGMKQSGNGREGGPWGIEDFIEVKSVSGYDPAA</sequence>
<dbReference type="EMBL" id="QCYH01000006">
    <property type="protein sequence ID" value="PVA09779.1"/>
    <property type="molecule type" value="Genomic_DNA"/>
</dbReference>
<accession>A0A2T7G5S0</accession>
<gene>
    <name evidence="4" type="ORF">DC366_11695</name>
</gene>
<protein>
    <submittedName>
        <fullName evidence="4">Aldehyde dehydrogenase family protein</fullName>
    </submittedName>
</protein>
<evidence type="ECO:0000256" key="2">
    <source>
        <dbReference type="ARBA" id="ARBA00023002"/>
    </source>
</evidence>
<dbReference type="Proteomes" id="UP000244446">
    <property type="component" value="Unassembled WGS sequence"/>
</dbReference>
<keyword evidence="5" id="KW-1185">Reference proteome</keyword>
<dbReference type="PANTHER" id="PTHR42804">
    <property type="entry name" value="ALDEHYDE DEHYDROGENASE"/>
    <property type="match status" value="1"/>
</dbReference>
<dbReference type="InterPro" id="IPR016162">
    <property type="entry name" value="Ald_DH_N"/>
</dbReference>
<dbReference type="SUPFAM" id="SSF53720">
    <property type="entry name" value="ALDH-like"/>
    <property type="match status" value="1"/>
</dbReference>
<dbReference type="OrthoDB" id="9812625at2"/>
<dbReference type="InterPro" id="IPR015590">
    <property type="entry name" value="Aldehyde_DH_dom"/>
</dbReference>
<name>A0A2T7G5S0_9RHOB</name>
<keyword evidence="2" id="KW-0560">Oxidoreductase</keyword>
<feature type="domain" description="Aldehyde dehydrogenase" evidence="3">
    <location>
        <begin position="13"/>
        <end position="473"/>
    </location>
</feature>
<evidence type="ECO:0000259" key="3">
    <source>
        <dbReference type="Pfam" id="PF00171"/>
    </source>
</evidence>
<dbReference type="Pfam" id="PF00171">
    <property type="entry name" value="Aldedh"/>
    <property type="match status" value="1"/>
</dbReference>
<dbReference type="InterPro" id="IPR016163">
    <property type="entry name" value="Ald_DH_C"/>
</dbReference>
<dbReference type="Gene3D" id="3.40.605.10">
    <property type="entry name" value="Aldehyde Dehydrogenase, Chain A, domain 1"/>
    <property type="match status" value="1"/>
</dbReference>
<reference evidence="4 5" key="1">
    <citation type="submission" date="2018-04" db="EMBL/GenBank/DDBJ databases">
        <title>Pelagivirga bohaiensis gen. nov., sp. nov., a bacterium isolated from the Bohai Sea.</title>
        <authorList>
            <person name="Ji X."/>
        </authorList>
    </citation>
    <scope>NUCLEOTIDE SEQUENCE [LARGE SCALE GENOMIC DNA]</scope>
    <source>
        <strain evidence="4 5">BH-SD19</strain>
    </source>
</reference>
<proteinExistence type="inferred from homology"/>
<evidence type="ECO:0000256" key="1">
    <source>
        <dbReference type="ARBA" id="ARBA00009986"/>
    </source>
</evidence>
<evidence type="ECO:0000313" key="5">
    <source>
        <dbReference type="Proteomes" id="UP000244446"/>
    </source>
</evidence>
<dbReference type="PANTHER" id="PTHR42804:SF1">
    <property type="entry name" value="ALDEHYDE DEHYDROGENASE-RELATED"/>
    <property type="match status" value="1"/>
</dbReference>
<comment type="similarity">
    <text evidence="1">Belongs to the aldehyde dehydrogenase family.</text>
</comment>
<dbReference type="FunFam" id="3.40.309.10:FF:000012">
    <property type="entry name" value="Betaine aldehyde dehydrogenase"/>
    <property type="match status" value="1"/>
</dbReference>
<dbReference type="CDD" id="cd07138">
    <property type="entry name" value="ALDH_CddD_SSP0762"/>
    <property type="match status" value="1"/>
</dbReference>
<dbReference type="RefSeq" id="WP_108692402.1">
    <property type="nucleotide sequence ID" value="NZ_QCYH01000006.1"/>
</dbReference>
<dbReference type="FunFam" id="3.40.605.10:FF:000007">
    <property type="entry name" value="NAD/NADP-dependent betaine aldehyde dehydrogenase"/>
    <property type="match status" value="1"/>
</dbReference>
<dbReference type="Gene3D" id="3.40.309.10">
    <property type="entry name" value="Aldehyde Dehydrogenase, Chain A, domain 2"/>
    <property type="match status" value="1"/>
</dbReference>
<organism evidence="4 5">
    <name type="scientific">Pelagivirga sediminicola</name>
    <dbReference type="NCBI Taxonomy" id="2170575"/>
    <lineage>
        <taxon>Bacteria</taxon>
        <taxon>Pseudomonadati</taxon>
        <taxon>Pseudomonadota</taxon>
        <taxon>Alphaproteobacteria</taxon>
        <taxon>Rhodobacterales</taxon>
        <taxon>Paracoccaceae</taxon>
        <taxon>Pelagivirga</taxon>
    </lineage>
</organism>
<dbReference type="InterPro" id="IPR016161">
    <property type="entry name" value="Ald_DH/histidinol_DH"/>
</dbReference>
<evidence type="ECO:0000313" key="4">
    <source>
        <dbReference type="EMBL" id="PVA09779.1"/>
    </source>
</evidence>
<dbReference type="AlphaFoldDB" id="A0A2T7G5S0"/>